<keyword evidence="1" id="KW-1133">Transmembrane helix</keyword>
<proteinExistence type="predicted"/>
<dbReference type="AlphaFoldDB" id="A0A128ENQ4"/>
<keyword evidence="1" id="KW-0812">Transmembrane</keyword>
<keyword evidence="3" id="KW-1185">Reference proteome</keyword>
<accession>A0A128ENQ4</accession>
<evidence type="ECO:0000256" key="1">
    <source>
        <dbReference type="SAM" id="Phobius"/>
    </source>
</evidence>
<protein>
    <submittedName>
        <fullName evidence="2">Membrane protein</fullName>
    </submittedName>
</protein>
<name>A0A128ENQ4_9BACT</name>
<reference evidence="2 3" key="1">
    <citation type="submission" date="2016-02" db="EMBL/GenBank/DDBJ databases">
        <authorList>
            <consortium name="Pathogen Informatics"/>
        </authorList>
    </citation>
    <scope>NUCLEOTIDE SEQUENCE [LARGE SCALE GENOMIC DNA]</scope>
    <source>
        <strain evidence="2 3">RC20</strain>
    </source>
</reference>
<dbReference type="RefSeq" id="WP_075494377.1">
    <property type="nucleotide sequence ID" value="NZ_CP053844.1"/>
</dbReference>
<dbReference type="EMBL" id="FIZP01000008">
    <property type="protein sequence ID" value="CZE48474.1"/>
    <property type="molecule type" value="Genomic_DNA"/>
</dbReference>
<sequence length="97" mass="11409">MIEKSEILDDYELSLHKEVNLSFYNLILAYVFMAAIIVLTVPTIYIRNEIYYISRDIQDLKTKQSVLLEENKALERKIEAIKFKNEILDPATIKLED</sequence>
<gene>
    <name evidence="2" type="ORF">ERS672216_01436</name>
</gene>
<evidence type="ECO:0000313" key="2">
    <source>
        <dbReference type="EMBL" id="CZE48474.1"/>
    </source>
</evidence>
<dbReference type="OrthoDB" id="5373140at2"/>
<organism evidence="2 3">
    <name type="scientific">Campylobacter geochelonis</name>
    <dbReference type="NCBI Taxonomy" id="1780362"/>
    <lineage>
        <taxon>Bacteria</taxon>
        <taxon>Pseudomonadati</taxon>
        <taxon>Campylobacterota</taxon>
        <taxon>Epsilonproteobacteria</taxon>
        <taxon>Campylobacterales</taxon>
        <taxon>Campylobacteraceae</taxon>
        <taxon>Campylobacter</taxon>
    </lineage>
</organism>
<keyword evidence="1" id="KW-0472">Membrane</keyword>
<dbReference type="Proteomes" id="UP000069632">
    <property type="component" value="Unassembled WGS sequence"/>
</dbReference>
<feature type="transmembrane region" description="Helical" evidence="1">
    <location>
        <begin position="23"/>
        <end position="46"/>
    </location>
</feature>
<evidence type="ECO:0000313" key="3">
    <source>
        <dbReference type="Proteomes" id="UP000069632"/>
    </source>
</evidence>